<dbReference type="OrthoDB" id="6140136at2759"/>
<organism evidence="4 5">
    <name type="scientific">Biomphalaria glabrata</name>
    <name type="common">Bloodfluke planorb</name>
    <name type="synonym">Freshwater snail</name>
    <dbReference type="NCBI Taxonomy" id="6526"/>
    <lineage>
        <taxon>Eukaryota</taxon>
        <taxon>Metazoa</taxon>
        <taxon>Spiralia</taxon>
        <taxon>Lophotrochozoa</taxon>
        <taxon>Mollusca</taxon>
        <taxon>Gastropoda</taxon>
        <taxon>Heterobranchia</taxon>
        <taxon>Euthyneura</taxon>
        <taxon>Panpulmonata</taxon>
        <taxon>Hygrophila</taxon>
        <taxon>Lymnaeoidea</taxon>
        <taxon>Planorbidae</taxon>
        <taxon>Biomphalaria</taxon>
    </lineage>
</organism>
<evidence type="ECO:0000259" key="3">
    <source>
        <dbReference type="PROSITE" id="PS50234"/>
    </source>
</evidence>
<dbReference type="PROSITE" id="PS50234">
    <property type="entry name" value="VWFA"/>
    <property type="match status" value="1"/>
</dbReference>
<dbReference type="Proteomes" id="UP001165740">
    <property type="component" value="Chromosome 10"/>
</dbReference>
<evidence type="ECO:0000313" key="4">
    <source>
        <dbReference type="Proteomes" id="UP001165740"/>
    </source>
</evidence>
<dbReference type="PROSITE" id="PS51257">
    <property type="entry name" value="PROKAR_LIPOPROTEIN"/>
    <property type="match status" value="1"/>
</dbReference>
<evidence type="ECO:0000256" key="2">
    <source>
        <dbReference type="SAM" id="SignalP"/>
    </source>
</evidence>
<dbReference type="InterPro" id="IPR036465">
    <property type="entry name" value="vWFA_dom_sf"/>
</dbReference>
<feature type="domain" description="VWFA" evidence="3">
    <location>
        <begin position="30"/>
        <end position="212"/>
    </location>
</feature>
<evidence type="ECO:0000313" key="5">
    <source>
        <dbReference type="RefSeq" id="XP_055900095.1"/>
    </source>
</evidence>
<reference evidence="5" key="1">
    <citation type="submission" date="2025-08" db="UniProtKB">
        <authorList>
            <consortium name="RefSeq"/>
        </authorList>
    </citation>
    <scope>IDENTIFICATION</scope>
</reference>
<dbReference type="InterPro" id="IPR002035">
    <property type="entry name" value="VWF_A"/>
</dbReference>
<feature type="chain" id="PRO_5040738629" evidence="2">
    <location>
        <begin position="26"/>
        <end position="547"/>
    </location>
</feature>
<feature type="compositionally biased region" description="Basic and acidic residues" evidence="1">
    <location>
        <begin position="526"/>
        <end position="541"/>
    </location>
</feature>
<keyword evidence="2" id="KW-0732">Signal</keyword>
<gene>
    <name evidence="5" type="primary">LOC106060274</name>
</gene>
<keyword evidence="4" id="KW-1185">Reference proteome</keyword>
<evidence type="ECO:0000256" key="1">
    <source>
        <dbReference type="SAM" id="MobiDB-lite"/>
    </source>
</evidence>
<feature type="region of interest" description="Disordered" evidence="1">
    <location>
        <begin position="524"/>
        <end position="547"/>
    </location>
</feature>
<dbReference type="GeneID" id="106060274"/>
<dbReference type="SUPFAM" id="SSF53300">
    <property type="entry name" value="vWA-like"/>
    <property type="match status" value="2"/>
</dbReference>
<name>A0A9W3BKN3_BIOGL</name>
<dbReference type="Gene3D" id="3.40.50.410">
    <property type="entry name" value="von Willebrand factor, type A domain"/>
    <property type="match status" value="2"/>
</dbReference>
<sequence length="547" mass="60760">MFLKMELILYFLTIMSHIFCGVTQGCPPMELSFLLDQSENARYAASTTDLLANFDILDEQLNFIINNIVLYNSANISIGAYGYSGAESIEIIPYWSPPTNITNTLEKLRSISSSGSWTSSGLRNIVTGPRYNDSLLFLITSQGSSYTTRRTQAIAEANRVKSLGWRIIVIALQSRNALDDIELSSIDPDYQNNIISGQDKNYYGLADKVNDIINQKCTMSTTSSTSAQTTTVSETTTKALWTTARPSSTATMTTAFMATDSTTATLTTSFTATDSTLETLTTAFTATDSTTATLTTAFTATDSTTAITAPLMDNRTAAKDPACPPIELTFLLDQSQPACDAASSRFKYDTNIRTKFNILEDQLKIVLDYLAEYNSTDTRVGAYTYSGKQSLEILPAWTSPVNAGQHLWKLRLLPNAGSWTYFGLRNIKTRPKHQNNVVFLVTAQGSRHPVKRYQAIAEANRVKDLGWDIRVLVLKSSSPYDVAELWGIDPHYIVVSDKPNSYTGLSREIIHVLKSLCHEKKPRNCRNHEKQTRDHRYHGDSSEENDL</sequence>
<dbReference type="AlphaFoldDB" id="A0A9W3BKN3"/>
<dbReference type="RefSeq" id="XP_055900095.1">
    <property type="nucleotide sequence ID" value="XM_056044120.1"/>
</dbReference>
<proteinExistence type="predicted"/>
<protein>
    <submittedName>
        <fullName evidence="5">Uncharacterized protein LOC106060274</fullName>
    </submittedName>
</protein>
<feature type="signal peptide" evidence="2">
    <location>
        <begin position="1"/>
        <end position="25"/>
    </location>
</feature>
<accession>A0A9W3BKN3</accession>